<dbReference type="GeneID" id="92179376"/>
<dbReference type="GO" id="GO:0005783">
    <property type="term" value="C:endoplasmic reticulum"/>
    <property type="evidence" value="ECO:0007669"/>
    <property type="project" value="TreeGrafter"/>
</dbReference>
<keyword evidence="2" id="KW-0812">Transmembrane</keyword>
<sequence>MTSSTAGYEPLPSDHASSPSSSSGFTYPPTAPFGSPHPRSLLSSFPPLERLSAFLPYLDRLVSSSHPQPLPLPGPGLGLGPNGSSFKPSHRNRLTPPLILRYLLYAIGGLVISHYALVGAFPSSSYSTRFSASATTPTTTSSVSRLDDLISLKDEGSTSQAGTFFRDPYPIKSMLAFWELAEKEVLSKGHKLDTCHGQLGRELVEAYHEGQLSYCRSPSGSNERGDFIPVHNKGDLPPHSDSSDEIIVNDNRTEITCIPVHHSKFSKWWPYPASPCLSKNLRPVKDQLKRFQAVGCEITREGDELRNEMGREKFLGGDIDLIDLGEEGQGEEGQQEGECKERIERTVVVIGRQDQWNPFHVAEDLITTLVTIFIAARTAPALINTRVQLVFAEGFGMDQNHFTPLWDRIGAWAPRRLSLDPWGEGVCLTNAIHSVGAGASLLSAMGVGQPYSCVSTITWAASHYYRHIFGLIPRSLSRPASNTETPRPRRPINVLWLSRAKLDSYAKTHNDWSSWRDIRHISNEPELVAKFRTELAAMCEDVSSSSKGFGPGGCVFEDAQEIPETWALSTPSSISSPSSDFGGQTAAVEGEEEEGVQRTPVPIRFATLDPTVHALETQIHFVGHTTILISSHGGALGLSLFLPPGDGVVIELQVEKVQGNFHFQHMAKEMGHEYEMVEITRKVDTDVVWQSLRRWIWKVAQTDLEEQ</sequence>
<dbReference type="GO" id="GO:0097363">
    <property type="term" value="F:protein O-acetylglucosaminyltransferase activity"/>
    <property type="evidence" value="ECO:0007669"/>
    <property type="project" value="TreeGrafter"/>
</dbReference>
<keyword evidence="4" id="KW-1185">Reference proteome</keyword>
<reference evidence="3 4" key="1">
    <citation type="journal article" date="2024" name="bioRxiv">
        <title>Comparative genomics of Cryptococcus and Kwoniella reveals pathogenesis evolution and contrasting karyotype dynamics via intercentromeric recombination or chromosome fusion.</title>
        <authorList>
            <person name="Coelho M.A."/>
            <person name="David-Palma M."/>
            <person name="Shea T."/>
            <person name="Bowers K."/>
            <person name="McGinley-Smith S."/>
            <person name="Mohammad A.W."/>
            <person name="Gnirke A."/>
            <person name="Yurkov A.M."/>
            <person name="Nowrousian M."/>
            <person name="Sun S."/>
            <person name="Cuomo C.A."/>
            <person name="Heitman J."/>
        </authorList>
    </citation>
    <scope>NUCLEOTIDE SEQUENCE [LARGE SCALE GENOMIC DNA]</scope>
    <source>
        <strain evidence="3 4">CBS 13917</strain>
    </source>
</reference>
<evidence type="ECO:0000256" key="2">
    <source>
        <dbReference type="SAM" id="Phobius"/>
    </source>
</evidence>
<dbReference type="InterPro" id="IPR007657">
    <property type="entry name" value="Glycosyltransferase_61"/>
</dbReference>
<dbReference type="Proteomes" id="UP001388673">
    <property type="component" value="Unassembled WGS sequence"/>
</dbReference>
<dbReference type="RefSeq" id="XP_066803923.1">
    <property type="nucleotide sequence ID" value="XM_066945234.1"/>
</dbReference>
<gene>
    <name evidence="3" type="ORF">IAR55_002117</name>
</gene>
<protein>
    <submittedName>
        <fullName evidence="3">Uncharacterized protein</fullName>
    </submittedName>
</protein>
<evidence type="ECO:0000256" key="1">
    <source>
        <dbReference type="SAM" id="MobiDB-lite"/>
    </source>
</evidence>
<name>A0AAW0Z0T6_9TREE</name>
<keyword evidence="2" id="KW-1133">Transmembrane helix</keyword>
<keyword evidence="2" id="KW-0472">Membrane</keyword>
<dbReference type="AlphaFoldDB" id="A0AAW0Z0T6"/>
<feature type="region of interest" description="Disordered" evidence="1">
    <location>
        <begin position="569"/>
        <end position="596"/>
    </location>
</feature>
<dbReference type="PANTHER" id="PTHR20961:SF38">
    <property type="entry name" value="PROTEIN O-LINKED-MANNOSE BETA-1,4-N-ACETYLGLUCOSAMINYLTRANSFERASE 2"/>
    <property type="match status" value="1"/>
</dbReference>
<comment type="caution">
    <text evidence="3">The sequence shown here is derived from an EMBL/GenBank/DDBJ whole genome shotgun (WGS) entry which is preliminary data.</text>
</comment>
<accession>A0AAW0Z0T6</accession>
<feature type="compositionally biased region" description="Low complexity" evidence="1">
    <location>
        <begin position="10"/>
        <end position="28"/>
    </location>
</feature>
<feature type="region of interest" description="Disordered" evidence="1">
    <location>
        <begin position="1"/>
        <end position="32"/>
    </location>
</feature>
<organism evidence="3 4">
    <name type="scientific">Kwoniella newhampshirensis</name>
    <dbReference type="NCBI Taxonomy" id="1651941"/>
    <lineage>
        <taxon>Eukaryota</taxon>
        <taxon>Fungi</taxon>
        <taxon>Dikarya</taxon>
        <taxon>Basidiomycota</taxon>
        <taxon>Agaricomycotina</taxon>
        <taxon>Tremellomycetes</taxon>
        <taxon>Tremellales</taxon>
        <taxon>Cryptococcaceae</taxon>
        <taxon>Kwoniella</taxon>
    </lineage>
</organism>
<dbReference type="GO" id="GO:0035269">
    <property type="term" value="P:protein O-linked glycosylation via mannose"/>
    <property type="evidence" value="ECO:0007669"/>
    <property type="project" value="TreeGrafter"/>
</dbReference>
<evidence type="ECO:0000313" key="4">
    <source>
        <dbReference type="Proteomes" id="UP001388673"/>
    </source>
</evidence>
<feature type="transmembrane region" description="Helical" evidence="2">
    <location>
        <begin position="99"/>
        <end position="121"/>
    </location>
</feature>
<dbReference type="KEGG" id="kne:92179376"/>
<evidence type="ECO:0000313" key="3">
    <source>
        <dbReference type="EMBL" id="KAK8861298.1"/>
    </source>
</evidence>
<proteinExistence type="predicted"/>
<dbReference type="EMBL" id="JBCAWK010000004">
    <property type="protein sequence ID" value="KAK8861298.1"/>
    <property type="molecule type" value="Genomic_DNA"/>
</dbReference>
<feature type="compositionally biased region" description="Low complexity" evidence="1">
    <location>
        <begin position="569"/>
        <end position="579"/>
    </location>
</feature>
<dbReference type="PANTHER" id="PTHR20961">
    <property type="entry name" value="GLYCOSYLTRANSFERASE"/>
    <property type="match status" value="1"/>
</dbReference>